<dbReference type="InterPro" id="IPR051487">
    <property type="entry name" value="Ser/Thr_Proteases_Immune/Dev"/>
</dbReference>
<keyword evidence="5" id="KW-0812">Transmembrane</keyword>
<dbReference type="AlphaFoldDB" id="A0A8X6RED2"/>
<dbReference type="PRINTS" id="PR00722">
    <property type="entry name" value="CHYMOTRYPSIN"/>
</dbReference>
<dbReference type="PANTHER" id="PTHR24256">
    <property type="entry name" value="TRYPTASE-RELATED"/>
    <property type="match status" value="1"/>
</dbReference>
<evidence type="ECO:0000256" key="2">
    <source>
        <dbReference type="ARBA" id="ARBA00024195"/>
    </source>
</evidence>
<dbReference type="EMBL" id="BMAU01021103">
    <property type="protein sequence ID" value="GFX90654.1"/>
    <property type="molecule type" value="Genomic_DNA"/>
</dbReference>
<accession>A0A8X6RED2</accession>
<reference evidence="5" key="1">
    <citation type="submission" date="2020-08" db="EMBL/GenBank/DDBJ databases">
        <title>Multicomponent nature underlies the extraordinary mechanical properties of spider dragline silk.</title>
        <authorList>
            <person name="Kono N."/>
            <person name="Nakamura H."/>
            <person name="Mori M."/>
            <person name="Yoshida Y."/>
            <person name="Ohtoshi R."/>
            <person name="Malay A.D."/>
            <person name="Moran D.A.P."/>
            <person name="Tomita M."/>
            <person name="Numata K."/>
            <person name="Arakawa K."/>
        </authorList>
    </citation>
    <scope>NUCLEOTIDE SEQUENCE</scope>
</reference>
<feature type="domain" description="Peptidase S1" evidence="4">
    <location>
        <begin position="64"/>
        <end position="300"/>
    </location>
</feature>
<dbReference type="SUPFAM" id="SSF50494">
    <property type="entry name" value="Trypsin-like serine proteases"/>
    <property type="match status" value="1"/>
</dbReference>
<evidence type="ECO:0000259" key="4">
    <source>
        <dbReference type="PROSITE" id="PS50240"/>
    </source>
</evidence>
<dbReference type="InterPro" id="IPR009003">
    <property type="entry name" value="Peptidase_S1_PA"/>
</dbReference>
<evidence type="ECO:0000256" key="3">
    <source>
        <dbReference type="SAM" id="SignalP"/>
    </source>
</evidence>
<dbReference type="CDD" id="cd00190">
    <property type="entry name" value="Tryp_SPc"/>
    <property type="match status" value="1"/>
</dbReference>
<keyword evidence="5" id="KW-0645">Protease</keyword>
<name>A0A8X6RED2_TRICX</name>
<dbReference type="GO" id="GO:0004252">
    <property type="term" value="F:serine-type endopeptidase activity"/>
    <property type="evidence" value="ECO:0007669"/>
    <property type="project" value="InterPro"/>
</dbReference>
<dbReference type="PROSITE" id="PS00134">
    <property type="entry name" value="TRYPSIN_HIS"/>
    <property type="match status" value="1"/>
</dbReference>
<dbReference type="Pfam" id="PF00089">
    <property type="entry name" value="Trypsin"/>
    <property type="match status" value="1"/>
</dbReference>
<keyword evidence="5" id="KW-0378">Hydrolase</keyword>
<dbReference type="Proteomes" id="UP000887159">
    <property type="component" value="Unassembled WGS sequence"/>
</dbReference>
<dbReference type="Gene3D" id="2.40.10.10">
    <property type="entry name" value="Trypsin-like serine proteases"/>
    <property type="match status" value="1"/>
</dbReference>
<dbReference type="FunFam" id="2.40.10.10:FF:000068">
    <property type="entry name" value="transmembrane protease serine 2"/>
    <property type="match status" value="1"/>
</dbReference>
<dbReference type="PROSITE" id="PS50240">
    <property type="entry name" value="TRYPSIN_DOM"/>
    <property type="match status" value="1"/>
</dbReference>
<gene>
    <name evidence="5" type="primary">Tmprss11d</name>
    <name evidence="5" type="ORF">TNCV_3194721</name>
</gene>
<proteinExistence type="inferred from homology"/>
<comment type="similarity">
    <text evidence="2">Belongs to the peptidase S1 family. CLIP subfamily.</text>
</comment>
<dbReference type="InterPro" id="IPR018114">
    <property type="entry name" value="TRYPSIN_HIS"/>
</dbReference>
<comment type="caution">
    <text evidence="5">The sequence shown here is derived from an EMBL/GenBank/DDBJ whole genome shotgun (WGS) entry which is preliminary data.</text>
</comment>
<evidence type="ECO:0000313" key="6">
    <source>
        <dbReference type="Proteomes" id="UP000887159"/>
    </source>
</evidence>
<protein>
    <submittedName>
        <fullName evidence="5">Transmembrane protease serine 11D</fullName>
    </submittedName>
</protein>
<evidence type="ECO:0000313" key="5">
    <source>
        <dbReference type="EMBL" id="GFX90654.1"/>
    </source>
</evidence>
<organism evidence="5 6">
    <name type="scientific">Trichonephila clavipes</name>
    <name type="common">Golden silk orbweaver</name>
    <name type="synonym">Nephila clavipes</name>
    <dbReference type="NCBI Taxonomy" id="2585209"/>
    <lineage>
        <taxon>Eukaryota</taxon>
        <taxon>Metazoa</taxon>
        <taxon>Ecdysozoa</taxon>
        <taxon>Arthropoda</taxon>
        <taxon>Chelicerata</taxon>
        <taxon>Arachnida</taxon>
        <taxon>Araneae</taxon>
        <taxon>Araneomorphae</taxon>
        <taxon>Entelegynae</taxon>
        <taxon>Araneoidea</taxon>
        <taxon>Nephilidae</taxon>
        <taxon>Trichonephila</taxon>
    </lineage>
</organism>
<evidence type="ECO:0000256" key="1">
    <source>
        <dbReference type="ARBA" id="ARBA00023157"/>
    </source>
</evidence>
<keyword evidence="1" id="KW-1015">Disulfide bond</keyword>
<sequence>MFKHSWICLVFCTTWAVIVASPNSKSTNQSLRIEPRLDTEFRKDFGEDEIEDSNEISEELNPKIINGRQAKEGEFPWMVALHYNGRFVCSSFLISPTIVMTAAHCVKFENGVEPASAFYGIVGNILREGPDTRIEFSEVAAHPDYGTGEEYDIAVLQTSSPVQMGEKIQSICLPDSNQQFKIEQIQAMGWGATSNAAREAPKELMTTELSIPSMRSCRIFYALSGITITERHLCVNSNRRTGVCFGDSGSPAVFEDTASGKPVAVGVASFISFFRCGPPRIPSVYTRTSSYIDWLRETVKDTNGICFVQGNSTLI</sequence>
<dbReference type="SMART" id="SM00020">
    <property type="entry name" value="Tryp_SPc"/>
    <property type="match status" value="1"/>
</dbReference>
<keyword evidence="5" id="KW-0472">Membrane</keyword>
<dbReference type="InterPro" id="IPR001314">
    <property type="entry name" value="Peptidase_S1A"/>
</dbReference>
<keyword evidence="6" id="KW-1185">Reference proteome</keyword>
<dbReference type="InterPro" id="IPR043504">
    <property type="entry name" value="Peptidase_S1_PA_chymotrypsin"/>
</dbReference>
<dbReference type="GO" id="GO:0006508">
    <property type="term" value="P:proteolysis"/>
    <property type="evidence" value="ECO:0007669"/>
    <property type="project" value="UniProtKB-KW"/>
</dbReference>
<dbReference type="InterPro" id="IPR001254">
    <property type="entry name" value="Trypsin_dom"/>
</dbReference>
<feature type="chain" id="PRO_5036467019" evidence="3">
    <location>
        <begin position="21"/>
        <end position="315"/>
    </location>
</feature>
<feature type="signal peptide" evidence="3">
    <location>
        <begin position="1"/>
        <end position="20"/>
    </location>
</feature>
<keyword evidence="3" id="KW-0732">Signal</keyword>